<dbReference type="InterPro" id="IPR043143">
    <property type="entry name" value="Mal/L-sulf/L-lact_DH-like_NADP"/>
</dbReference>
<sequence>MSSNVLHYDELKHFCQEAFGGFGFNEKDSAVITDVLLLSDLYGIDSHGTNRIVMYHELIKDGNIDIEAQPEIVMETPVSAVIDGKRGMGQLVACYAAETAIAKAKTSGIGLVTVRNSNHYGIAGYYSLMACREGLLGISMTNSRVSVLPTFGKTPMMGTNPFAISIPATPQPFNFDVATSVVPIGKVELYNKLGKQLPLGWGMNVDGLDETDPAKILAGIPFGRSGVHPVGGGTEEFGGHKGYGFSMVVEIFCSILSMGTTSNHIMEEKGQSGICHFIAAIDPKIFGDPSAIQEHLESYLDEIRNSEKATGRERIYTHGEKEVEAYAKRMEEGIPVNDKTIEEMKALADYLHMDFCQYFPTLKPLK</sequence>
<comment type="similarity">
    <text evidence="1">Belongs to the LDH2/MDH2 oxidoreductase family.</text>
</comment>
<dbReference type="Gene3D" id="1.10.1530.10">
    <property type="match status" value="1"/>
</dbReference>
<keyword evidence="3" id="KW-0614">Plasmid</keyword>
<dbReference type="EC" id="1.1.1.37" evidence="3"/>
<dbReference type="GO" id="GO:0030060">
    <property type="term" value="F:L-malate dehydrogenase (NAD+) activity"/>
    <property type="evidence" value="ECO:0007669"/>
    <property type="project" value="UniProtKB-EC"/>
</dbReference>
<dbReference type="InterPro" id="IPR003767">
    <property type="entry name" value="Malate/L-lactate_DH-like"/>
</dbReference>
<geneLocation type="plasmid" evidence="3 4">
    <name>EAL2_808p</name>
</geneLocation>
<dbReference type="Gene3D" id="3.30.1370.60">
    <property type="entry name" value="Hypothetical oxidoreductase yiak, domain 2"/>
    <property type="match status" value="1"/>
</dbReference>
<reference evidence="3 4" key="1">
    <citation type="journal article" date="2014" name="Genome Announc.">
        <title>Complete Genome Sequence of Amino Acid-Utilizing Eubacterium acidaminophilum al-2 (DSM 3953).</title>
        <authorList>
            <person name="Poehlein A."/>
            <person name="Andreesen J.R."/>
            <person name="Daniel R."/>
        </authorList>
    </citation>
    <scope>NUCLEOTIDE SEQUENCE [LARGE SCALE GENOMIC DNA]</scope>
    <source>
        <strain evidence="3 4">DSM 3953</strain>
        <plasmid evidence="4">Plasmid EAL2_808p</plasmid>
    </source>
</reference>
<evidence type="ECO:0000313" key="3">
    <source>
        <dbReference type="EMBL" id="AHM57778.1"/>
    </source>
</evidence>
<evidence type="ECO:0000256" key="1">
    <source>
        <dbReference type="ARBA" id="ARBA00006056"/>
    </source>
</evidence>
<evidence type="ECO:0000313" key="4">
    <source>
        <dbReference type="Proteomes" id="UP000019591"/>
    </source>
</evidence>
<gene>
    <name evidence="3" type="primary">mdh</name>
    <name evidence="3" type="ORF">EAL2_808p02730</name>
</gene>
<dbReference type="PATRIC" id="fig|1286171.3.peg.2450"/>
<dbReference type="EMBL" id="CP007453">
    <property type="protein sequence ID" value="AHM57778.1"/>
    <property type="molecule type" value="Genomic_DNA"/>
</dbReference>
<dbReference type="SUPFAM" id="SSF89733">
    <property type="entry name" value="L-sulfolactate dehydrogenase-like"/>
    <property type="match status" value="1"/>
</dbReference>
<protein>
    <submittedName>
        <fullName evidence="3">Malate dehydrogenase Mdh</fullName>
        <ecNumber evidence="3">1.1.1.37</ecNumber>
    </submittedName>
</protein>
<dbReference type="PANTHER" id="PTHR11091">
    <property type="entry name" value="OXIDOREDUCTASE-RELATED"/>
    <property type="match status" value="1"/>
</dbReference>
<organism evidence="3 4">
    <name type="scientific">Peptoclostridium acidaminophilum DSM 3953</name>
    <dbReference type="NCBI Taxonomy" id="1286171"/>
    <lineage>
        <taxon>Bacteria</taxon>
        <taxon>Bacillati</taxon>
        <taxon>Bacillota</taxon>
        <taxon>Clostridia</taxon>
        <taxon>Peptostreptococcales</taxon>
        <taxon>Peptoclostridiaceae</taxon>
        <taxon>Peptoclostridium</taxon>
    </lineage>
</organism>
<dbReference type="eggNOG" id="COG2055">
    <property type="taxonomic scope" value="Bacteria"/>
</dbReference>
<keyword evidence="2 3" id="KW-0560">Oxidoreductase</keyword>
<evidence type="ECO:0000256" key="2">
    <source>
        <dbReference type="ARBA" id="ARBA00023002"/>
    </source>
</evidence>
<keyword evidence="4" id="KW-1185">Reference proteome</keyword>
<dbReference type="Pfam" id="PF02615">
    <property type="entry name" value="Ldh_2"/>
    <property type="match status" value="1"/>
</dbReference>
<dbReference type="InterPro" id="IPR043144">
    <property type="entry name" value="Mal/L-sulf/L-lact_DH-like_ah"/>
</dbReference>
<dbReference type="HOGENOM" id="CLU_040452_2_0_9"/>
<dbReference type="Proteomes" id="UP000019591">
    <property type="component" value="Plasmid EAL2_808p"/>
</dbReference>
<dbReference type="OrthoDB" id="9769447at2"/>
<accession>W8TJ07</accession>
<dbReference type="PANTHER" id="PTHR11091:SF0">
    <property type="entry name" value="MALATE DEHYDROGENASE"/>
    <property type="match status" value="1"/>
</dbReference>
<dbReference type="KEGG" id="eac:EAL2_808p02730"/>
<dbReference type="InterPro" id="IPR036111">
    <property type="entry name" value="Mal/L-sulfo/L-lacto_DH-like_sf"/>
</dbReference>
<proteinExistence type="inferred from homology"/>
<name>W8TJ07_PEPAC</name>
<dbReference type="RefSeq" id="WP_025436654.1">
    <property type="nucleotide sequence ID" value="NZ_CP007453.1"/>
</dbReference>
<dbReference type="AlphaFoldDB" id="W8TJ07"/>